<evidence type="ECO:0000313" key="12">
    <source>
        <dbReference type="Proteomes" id="UP000186303"/>
    </source>
</evidence>
<feature type="transmembrane region" description="Helical" evidence="10">
    <location>
        <begin position="1052"/>
        <end position="1083"/>
    </location>
</feature>
<protein>
    <submittedName>
        <fullName evidence="11">Similar to S.cerevisiae protein YOR1 (Plasma membrane ATP-binding cassette (ABC) transporter)</fullName>
    </submittedName>
</protein>
<proteinExistence type="inferred from homology"/>
<dbReference type="STRING" id="1230383.M5EAV9"/>
<dbReference type="InterPro" id="IPR011527">
    <property type="entry name" value="ABC1_TM_dom"/>
</dbReference>
<reference evidence="12" key="1">
    <citation type="journal article" date="2017" name="Nucleic Acids Res.">
        <title>Proteogenomics produces comprehensive and highly accurate protein-coding gene annotation in a complete genome assembly of Malassezia sympodialis.</title>
        <authorList>
            <person name="Zhu Y."/>
            <person name="Engstroem P.G."/>
            <person name="Tellgren-Roth C."/>
            <person name="Baudo C.D."/>
            <person name="Kennell J.C."/>
            <person name="Sun S."/>
            <person name="Billmyre R.B."/>
            <person name="Schroeder M.S."/>
            <person name="Andersson A."/>
            <person name="Holm T."/>
            <person name="Sigurgeirsson B."/>
            <person name="Wu G."/>
            <person name="Sankaranarayanan S.R."/>
            <person name="Siddharthan R."/>
            <person name="Sanyal K."/>
            <person name="Lundeberg J."/>
            <person name="Nystedt B."/>
            <person name="Boekhout T."/>
            <person name="Dawson T.L. Jr."/>
            <person name="Heitman J."/>
            <person name="Scheynius A."/>
            <person name="Lehtioe J."/>
        </authorList>
    </citation>
    <scope>NUCLEOTIDE SEQUENCE [LARGE SCALE GENOMIC DNA]</scope>
    <source>
        <strain evidence="12">ATCC 42132</strain>
    </source>
</reference>
<feature type="transmembrane region" description="Helical" evidence="10">
    <location>
        <begin position="972"/>
        <end position="999"/>
    </location>
</feature>
<dbReference type="InterPro" id="IPR050173">
    <property type="entry name" value="ABC_transporter_C-like"/>
</dbReference>
<feature type="transmembrane region" description="Helical" evidence="10">
    <location>
        <begin position="289"/>
        <end position="308"/>
    </location>
</feature>
<gene>
    <name evidence="11" type="ORF">MSYG_3046</name>
</gene>
<evidence type="ECO:0000256" key="5">
    <source>
        <dbReference type="ARBA" id="ARBA00022741"/>
    </source>
</evidence>
<dbReference type="PANTHER" id="PTHR24223:SF456">
    <property type="entry name" value="MULTIDRUG RESISTANCE-ASSOCIATED PROTEIN LETHAL(2)03659"/>
    <property type="match status" value="1"/>
</dbReference>
<dbReference type="FunFam" id="1.20.1560.10:FF:000010">
    <property type="entry name" value="Multidrug resistance-associated ABC transporter"/>
    <property type="match status" value="1"/>
</dbReference>
<dbReference type="Gene3D" id="3.40.50.300">
    <property type="entry name" value="P-loop containing nucleotide triphosphate hydrolases"/>
    <property type="match status" value="2"/>
</dbReference>
<dbReference type="SUPFAM" id="SSF52540">
    <property type="entry name" value="P-loop containing nucleoside triphosphate hydrolases"/>
    <property type="match status" value="2"/>
</dbReference>
<dbReference type="Pfam" id="PF00664">
    <property type="entry name" value="ABC_membrane"/>
    <property type="match status" value="2"/>
</dbReference>
<keyword evidence="3" id="KW-0813">Transport</keyword>
<dbReference type="OrthoDB" id="6500128at2759"/>
<evidence type="ECO:0000256" key="10">
    <source>
        <dbReference type="SAM" id="Phobius"/>
    </source>
</evidence>
<dbReference type="CDD" id="cd18606">
    <property type="entry name" value="ABC_6TM_YOR1_D2_like"/>
    <property type="match status" value="1"/>
</dbReference>
<dbReference type="InterPro" id="IPR003593">
    <property type="entry name" value="AAA+_ATPase"/>
</dbReference>
<dbReference type="CDD" id="cd18597">
    <property type="entry name" value="ABC_6TM_YOR1_D1_like"/>
    <property type="match status" value="1"/>
</dbReference>
<keyword evidence="6 11" id="KW-0067">ATP-binding</keyword>
<dbReference type="CDD" id="cd03244">
    <property type="entry name" value="ABCC_MRP_domain2"/>
    <property type="match status" value="1"/>
</dbReference>
<dbReference type="GO" id="GO:0005524">
    <property type="term" value="F:ATP binding"/>
    <property type="evidence" value="ECO:0007669"/>
    <property type="project" value="UniProtKB-KW"/>
</dbReference>
<feature type="region of interest" description="Disordered" evidence="9">
    <location>
        <begin position="624"/>
        <end position="643"/>
    </location>
</feature>
<evidence type="ECO:0000256" key="6">
    <source>
        <dbReference type="ARBA" id="ARBA00022840"/>
    </source>
</evidence>
<comment type="similarity">
    <text evidence="2">Belongs to the ABC transporter superfamily. ABCC family. Conjugate transporter (TC 3.A.1.208) subfamily.</text>
</comment>
<dbReference type="PROSITE" id="PS50893">
    <property type="entry name" value="ABC_TRANSPORTER_2"/>
    <property type="match status" value="2"/>
</dbReference>
<keyword evidence="12" id="KW-1185">Reference proteome</keyword>
<evidence type="ECO:0000256" key="1">
    <source>
        <dbReference type="ARBA" id="ARBA00004141"/>
    </source>
</evidence>
<accession>M5EAV9</accession>
<evidence type="ECO:0000313" key="11">
    <source>
        <dbReference type="EMBL" id="SHO78699.1"/>
    </source>
</evidence>
<dbReference type="FunFam" id="3.40.50.300:FF:000997">
    <property type="entry name" value="Multidrug resistance-associated protein 1"/>
    <property type="match status" value="1"/>
</dbReference>
<organism evidence="11 12">
    <name type="scientific">Malassezia sympodialis (strain ATCC 42132)</name>
    <name type="common">Atopic eczema-associated yeast</name>
    <dbReference type="NCBI Taxonomy" id="1230383"/>
    <lineage>
        <taxon>Eukaryota</taxon>
        <taxon>Fungi</taxon>
        <taxon>Dikarya</taxon>
        <taxon>Basidiomycota</taxon>
        <taxon>Ustilaginomycotina</taxon>
        <taxon>Malasseziomycetes</taxon>
        <taxon>Malasseziales</taxon>
        <taxon>Malasseziaceae</taxon>
        <taxon>Malassezia</taxon>
    </lineage>
</organism>
<name>M5EAV9_MALS4</name>
<dbReference type="InterPro" id="IPR003439">
    <property type="entry name" value="ABC_transporter-like_ATP-bd"/>
</dbReference>
<keyword evidence="5" id="KW-0547">Nucleotide-binding</keyword>
<dbReference type="RefSeq" id="XP_018740639.1">
    <property type="nucleotide sequence ID" value="XM_018883928.1"/>
</dbReference>
<dbReference type="PROSITE" id="PS50929">
    <property type="entry name" value="ABC_TM1F"/>
    <property type="match status" value="2"/>
</dbReference>
<dbReference type="OMA" id="CPQDWPS"/>
<dbReference type="PROSITE" id="PS00211">
    <property type="entry name" value="ABC_TRANSPORTER_1"/>
    <property type="match status" value="2"/>
</dbReference>
<dbReference type="FunFam" id="3.40.50.300:FF:000565">
    <property type="entry name" value="ABC bile acid transporter"/>
    <property type="match status" value="1"/>
</dbReference>
<dbReference type="SUPFAM" id="SSF90123">
    <property type="entry name" value="ABC transporter transmembrane region"/>
    <property type="match status" value="2"/>
</dbReference>
<evidence type="ECO:0000256" key="2">
    <source>
        <dbReference type="ARBA" id="ARBA00009726"/>
    </source>
</evidence>
<feature type="transmembrane region" description="Helical" evidence="10">
    <location>
        <begin position="505"/>
        <end position="529"/>
    </location>
</feature>
<dbReference type="Gene3D" id="1.20.1560.10">
    <property type="entry name" value="ABC transporter type 1, transmembrane domain"/>
    <property type="match status" value="2"/>
</dbReference>
<dbReference type="GO" id="GO:0016887">
    <property type="term" value="F:ATP hydrolysis activity"/>
    <property type="evidence" value="ECO:0007669"/>
    <property type="project" value="InterPro"/>
</dbReference>
<dbReference type="VEuPathDB" id="FungiDB:MSYG_3046"/>
<keyword evidence="4 10" id="KW-0812">Transmembrane</keyword>
<dbReference type="InterPro" id="IPR017871">
    <property type="entry name" value="ABC_transporter-like_CS"/>
</dbReference>
<evidence type="ECO:0000256" key="4">
    <source>
        <dbReference type="ARBA" id="ARBA00022692"/>
    </source>
</evidence>
<dbReference type="KEGG" id="msym:MSY001_2092"/>
<dbReference type="CDD" id="cd03250">
    <property type="entry name" value="ABCC_MRP_domain1"/>
    <property type="match status" value="1"/>
</dbReference>
<feature type="region of interest" description="Disordered" evidence="9">
    <location>
        <begin position="1"/>
        <end position="60"/>
    </location>
</feature>
<feature type="transmembrane region" description="Helical" evidence="10">
    <location>
        <begin position="461"/>
        <end position="493"/>
    </location>
</feature>
<dbReference type="Proteomes" id="UP000186303">
    <property type="component" value="Chromosome 4"/>
</dbReference>
<dbReference type="SMART" id="SM00382">
    <property type="entry name" value="AAA"/>
    <property type="match status" value="2"/>
</dbReference>
<feature type="transmembrane region" description="Helical" evidence="10">
    <location>
        <begin position="363"/>
        <end position="387"/>
    </location>
</feature>
<feature type="compositionally biased region" description="Basic and acidic residues" evidence="9">
    <location>
        <begin position="21"/>
        <end position="30"/>
    </location>
</feature>
<evidence type="ECO:0000256" key="8">
    <source>
        <dbReference type="ARBA" id="ARBA00023136"/>
    </source>
</evidence>
<keyword evidence="8 10" id="KW-0472">Membrane</keyword>
<feature type="transmembrane region" description="Helical" evidence="10">
    <location>
        <begin position="928"/>
        <end position="952"/>
    </location>
</feature>
<dbReference type="Pfam" id="PF00005">
    <property type="entry name" value="ABC_tran"/>
    <property type="match status" value="2"/>
</dbReference>
<dbReference type="GO" id="GO:0140359">
    <property type="term" value="F:ABC-type transporter activity"/>
    <property type="evidence" value="ECO:0007669"/>
    <property type="project" value="InterPro"/>
</dbReference>
<dbReference type="InterPro" id="IPR036640">
    <property type="entry name" value="ABC1_TM_sf"/>
</dbReference>
<comment type="subcellular location">
    <subcellularLocation>
        <location evidence="1">Membrane</location>
        <topology evidence="1">Multi-pass membrane protein</topology>
    </subcellularLocation>
</comment>
<dbReference type="InterPro" id="IPR027417">
    <property type="entry name" value="P-loop_NTPase"/>
</dbReference>
<dbReference type="EMBL" id="LT671824">
    <property type="protein sequence ID" value="SHO78699.1"/>
    <property type="molecule type" value="Genomic_DNA"/>
</dbReference>
<dbReference type="PANTHER" id="PTHR24223">
    <property type="entry name" value="ATP-BINDING CASSETTE SUB-FAMILY C"/>
    <property type="match status" value="1"/>
</dbReference>
<evidence type="ECO:0000256" key="9">
    <source>
        <dbReference type="SAM" id="MobiDB-lite"/>
    </source>
</evidence>
<evidence type="ECO:0000256" key="3">
    <source>
        <dbReference type="ARBA" id="ARBA00022448"/>
    </source>
</evidence>
<sequence length="1558" mass="175077">MSPQGTSQHFEKAGDQVIPPDPEKSSEPYAKDPMTYGNDKGVQPNPKQTMHEKAQDTSGNQKFGVRVREHWWQLWRFKNPPPPAPESIDEAEELPLGHANIFSDWSYHWIGKMLVLGYRRPLEATDLWKMDGPRQAEHLSARVLDRWEARVAKADAYNRRIESGEIKPSKRMYRTWRKQAHKELSENLGGDASVDERVEAKATIWGMPEFSQLKGIEITPELERKKLLAGKVKSSCKRANLFMACLDVFWPHVLEAFFAKLLADVAQMCTALLIEHVIVSVYNRDTGMGCVYTVVMFIMLLLGNFLSGRFFYKSLYVGVFCRAALVSGLFRRALNMQGRDRSTGKLTNHVSTDISRIDFGAQWWLLTFTAPVEIIVCLVILLTRFGVSCLSGFALVVVVTPIQMYTMKYLFQLRAKSMQWTDRRARRTQEVLSGMRIVKLFSYESNFVKLISDLRKGELKYVFALAVARAGLMATAISLPLLASVLAVVTYYYSHDHNFDVSRVFPAITLFNLLRLPLMFLPFGLSVMADGANSFSRLREVFYAEQHDTNLQSDENSPYGLDIKNATFVWEGVGEDETLKPVKKSEKRKTEQKKAKQKRMWTFLRRHRKEKDATKKRRFFRRKGKGQVVVTEEPKPTAPVQEDPVDDERFTMENVNLQVRRGHLCAIIGPVGSGKSSLLLGAIGEMRKMSGDVTWSSSRVAFCSQSAWIQNATVRENIVFGQPWDEKRYWSCVERAELMSDLALLQGGDMTEIGEKGVTLSGGQKQRVNIARALYYDADVLCLDDPLSAVDAHVGKALFNNAILPARNAGKTVILVTHAIQHLPMCDQIIVMNEGYIEETGPYTELMAKRGDFFNMMMNFGMLKTDGEEEEDADELAAEAEGIKPRKVFALDEVHKPGHGKTMESEERNTGAVDGTVWMSYLRAGRSWFILPLVLLAGSCMQASVNLSSYWIVWWQKWVEENLVRTGLEVGIYVMLGILQLIFNFVMDVALGLLTVFASRSLHDRAIKRVMYSPMAWFDTTPIGRIINRFGKDIDVLDNQLSNLIRQCASTVLSILGAAIMIIVFTYYFVIVVVFIFVFAYFFSAFYRSSAREFKRVDALLRSKLYSHFAESLTGLTTIRAYRESARFLHDNYKYMDLQNRAYFLTIVNQRWLGLRLDILGSVCVLVTGLLCSARVGGVNPSTAGVALSQVVTVAQTLGFLTRQLTELENEMNSAERLVYYANELGQEAPHQIPETVPEASWPEHGEVELRDVWLRYRPNLPNVLKGVTFRVRGGEKVGIVGRTGAGKSSILTVLLRLSEATQGSVLIDGIDVGQIGLENLRRSIAILPQEPLLFSGTLRSNLDPFGRFDDARLWDAMHRSYLTAASTASQPGTGAVTPLVDDNGQPLPTEKQPTQSRALTRLNLDSIIDEEGANLSVGQRSLVSLARALVKDSKIILLDEATASVDLETDAKIQRTIRTEFADRTLLCIAHRLSTIIGYDKICVMDDGKVAEFDTPLRLFDDVNSIFRGMCDRSGIKREEVVTAHAIASGGQSNTADEISAANMGPELVTLSPPHYQ</sequence>
<feature type="transmembrane region" description="Helical" evidence="10">
    <location>
        <begin position="393"/>
        <end position="411"/>
    </location>
</feature>
<keyword evidence="7 10" id="KW-1133">Transmembrane helix</keyword>
<evidence type="ECO:0000256" key="7">
    <source>
        <dbReference type="ARBA" id="ARBA00022989"/>
    </source>
</evidence>
<dbReference type="HOGENOM" id="CLU_000604_27_1_1"/>
<dbReference type="GO" id="GO:0016020">
    <property type="term" value="C:membrane"/>
    <property type="evidence" value="ECO:0007669"/>
    <property type="project" value="UniProtKB-SubCell"/>
</dbReference>